<accession>A0A5C6W5G5</accession>
<dbReference type="InterPro" id="IPR006674">
    <property type="entry name" value="HD_domain"/>
</dbReference>
<dbReference type="EMBL" id="VOQF01000001">
    <property type="protein sequence ID" value="TXC93206.1"/>
    <property type="molecule type" value="Genomic_DNA"/>
</dbReference>
<sequence length="203" mass="23455">MDKKVVLDDISNFVYNKLINEGSGHDWWHIDRVRKNALLIGKRENANLLTIELAALLHDLIDEKLASDIRVSTVDIRALIKRYEVPDSVVDHVLSIIQQISFRTNTPQMLLTLEGKIVQDADRLDAIGAIGIARTFAFSGSRGHLIYDPENQKGKDAIRHFYDKLLKLKNLMNTKTGKELAEERHKFMELYLQQFYHEWGRTE</sequence>
<dbReference type="Proteomes" id="UP000321363">
    <property type="component" value="Unassembled WGS sequence"/>
</dbReference>
<protein>
    <submittedName>
        <fullName evidence="2">HD domain-containing protein</fullName>
    </submittedName>
</protein>
<evidence type="ECO:0000313" key="3">
    <source>
        <dbReference type="Proteomes" id="UP000321363"/>
    </source>
</evidence>
<proteinExistence type="predicted"/>
<dbReference type="SMART" id="SM00471">
    <property type="entry name" value="HDc"/>
    <property type="match status" value="1"/>
</dbReference>
<dbReference type="Gene3D" id="1.20.58.1910">
    <property type="match status" value="1"/>
</dbReference>
<keyword evidence="3" id="KW-1185">Reference proteome</keyword>
<evidence type="ECO:0000259" key="1">
    <source>
        <dbReference type="PROSITE" id="PS51831"/>
    </source>
</evidence>
<dbReference type="Pfam" id="PF01966">
    <property type="entry name" value="HD"/>
    <property type="match status" value="1"/>
</dbReference>
<dbReference type="Gene3D" id="1.10.472.50">
    <property type="entry name" value="HD-domain/PDEase-like"/>
    <property type="match status" value="1"/>
</dbReference>
<dbReference type="PROSITE" id="PS51831">
    <property type="entry name" value="HD"/>
    <property type="match status" value="1"/>
</dbReference>
<dbReference type="AlphaFoldDB" id="A0A5C6W5G5"/>
<organism evidence="2 3">
    <name type="scientific">Metabacillus litoralis</name>
    <dbReference type="NCBI Taxonomy" id="152268"/>
    <lineage>
        <taxon>Bacteria</taxon>
        <taxon>Bacillati</taxon>
        <taxon>Bacillota</taxon>
        <taxon>Bacilli</taxon>
        <taxon>Bacillales</taxon>
        <taxon>Bacillaceae</taxon>
        <taxon>Metabacillus</taxon>
    </lineage>
</organism>
<evidence type="ECO:0000313" key="2">
    <source>
        <dbReference type="EMBL" id="TXC93206.1"/>
    </source>
</evidence>
<name>A0A5C6W5G5_9BACI</name>
<dbReference type="PANTHER" id="PTHR33594:SF1">
    <property type="entry name" value="HD_PDEASE DOMAIN-CONTAINING PROTEIN"/>
    <property type="match status" value="1"/>
</dbReference>
<dbReference type="OrthoDB" id="9797344at2"/>
<dbReference type="InterPro" id="IPR003607">
    <property type="entry name" value="HD/PDEase_dom"/>
</dbReference>
<dbReference type="SUPFAM" id="SSF109604">
    <property type="entry name" value="HD-domain/PDEase-like"/>
    <property type="match status" value="1"/>
</dbReference>
<dbReference type="PANTHER" id="PTHR33594">
    <property type="entry name" value="SUPERFAMILY HYDROLASE, PUTATIVE (AFU_ORTHOLOGUE AFUA_1G03035)-RELATED"/>
    <property type="match status" value="1"/>
</dbReference>
<comment type="caution">
    <text evidence="2">The sequence shown here is derived from an EMBL/GenBank/DDBJ whole genome shotgun (WGS) entry which is preliminary data.</text>
</comment>
<dbReference type="RefSeq" id="WP_146946065.1">
    <property type="nucleotide sequence ID" value="NZ_VOQF01000001.1"/>
</dbReference>
<reference evidence="2 3" key="1">
    <citation type="journal article" date="2005" name="Int. J. Syst. Evol. Microbiol.">
        <title>Bacillus litoralis sp. nov., isolated from a tidal flat of the Yellow Sea in Korea.</title>
        <authorList>
            <person name="Yoon J.H."/>
            <person name="Oh T.K."/>
        </authorList>
    </citation>
    <scope>NUCLEOTIDE SEQUENCE [LARGE SCALE GENOMIC DNA]</scope>
    <source>
        <strain evidence="2 3">SW-211</strain>
    </source>
</reference>
<gene>
    <name evidence="2" type="ORF">FS935_03155</name>
</gene>
<feature type="domain" description="HD" evidence="1">
    <location>
        <begin position="26"/>
        <end position="127"/>
    </location>
</feature>
<dbReference type="CDD" id="cd00077">
    <property type="entry name" value="HDc"/>
    <property type="match status" value="1"/>
</dbReference>